<dbReference type="CDD" id="cd18746">
    <property type="entry name" value="PIN_VapC4-5_FitB-like"/>
    <property type="match status" value="1"/>
</dbReference>
<dbReference type="SUPFAM" id="SSF88723">
    <property type="entry name" value="PIN domain-like"/>
    <property type="match status" value="1"/>
</dbReference>
<evidence type="ECO:0000256" key="5">
    <source>
        <dbReference type="ARBA" id="ARBA00022801"/>
    </source>
</evidence>
<comment type="caution">
    <text evidence="9">The sequence shown here is derived from an EMBL/GenBank/DDBJ whole genome shotgun (WGS) entry which is preliminary data.</text>
</comment>
<evidence type="ECO:0000313" key="9">
    <source>
        <dbReference type="EMBL" id="MBC8360525.1"/>
    </source>
</evidence>
<evidence type="ECO:0000259" key="8">
    <source>
        <dbReference type="Pfam" id="PF01850"/>
    </source>
</evidence>
<keyword evidence="2" id="KW-1277">Toxin-antitoxin system</keyword>
<evidence type="ECO:0000256" key="7">
    <source>
        <dbReference type="ARBA" id="ARBA00038093"/>
    </source>
</evidence>
<dbReference type="GO" id="GO:0046872">
    <property type="term" value="F:metal ion binding"/>
    <property type="evidence" value="ECO:0007669"/>
    <property type="project" value="UniProtKB-KW"/>
</dbReference>
<keyword evidence="3" id="KW-0540">Nuclease</keyword>
<evidence type="ECO:0000256" key="4">
    <source>
        <dbReference type="ARBA" id="ARBA00022723"/>
    </source>
</evidence>
<dbReference type="EMBL" id="JACNJH010000094">
    <property type="protein sequence ID" value="MBC8360525.1"/>
    <property type="molecule type" value="Genomic_DNA"/>
</dbReference>
<dbReference type="AlphaFoldDB" id="A0A8J6NKT2"/>
<feature type="domain" description="PIN" evidence="8">
    <location>
        <begin position="4"/>
        <end position="124"/>
    </location>
</feature>
<dbReference type="PANTHER" id="PTHR33653:SF1">
    <property type="entry name" value="RIBONUCLEASE VAPC2"/>
    <property type="match status" value="1"/>
</dbReference>
<organism evidence="9 10">
    <name type="scientific">Candidatus Desulfatibia profunda</name>
    <dbReference type="NCBI Taxonomy" id="2841695"/>
    <lineage>
        <taxon>Bacteria</taxon>
        <taxon>Pseudomonadati</taxon>
        <taxon>Thermodesulfobacteriota</taxon>
        <taxon>Desulfobacteria</taxon>
        <taxon>Desulfobacterales</taxon>
        <taxon>Desulfobacterales incertae sedis</taxon>
        <taxon>Candidatus Desulfatibia</taxon>
    </lineage>
</organism>
<dbReference type="InterPro" id="IPR029060">
    <property type="entry name" value="PIN-like_dom_sf"/>
</dbReference>
<evidence type="ECO:0000256" key="1">
    <source>
        <dbReference type="ARBA" id="ARBA00001946"/>
    </source>
</evidence>
<dbReference type="InterPro" id="IPR002716">
    <property type="entry name" value="PIN_dom"/>
</dbReference>
<comment type="cofactor">
    <cofactor evidence="1">
        <name>Mg(2+)</name>
        <dbReference type="ChEBI" id="CHEBI:18420"/>
    </cofactor>
</comment>
<keyword evidence="4" id="KW-0479">Metal-binding</keyword>
<evidence type="ECO:0000313" key="10">
    <source>
        <dbReference type="Proteomes" id="UP000603434"/>
    </source>
</evidence>
<dbReference type="GO" id="GO:0004518">
    <property type="term" value="F:nuclease activity"/>
    <property type="evidence" value="ECO:0007669"/>
    <property type="project" value="UniProtKB-KW"/>
</dbReference>
<dbReference type="InterPro" id="IPR050556">
    <property type="entry name" value="Type_II_TA_system_RNase"/>
</dbReference>
<keyword evidence="5" id="KW-0378">Hydrolase</keyword>
<evidence type="ECO:0000256" key="6">
    <source>
        <dbReference type="ARBA" id="ARBA00022842"/>
    </source>
</evidence>
<name>A0A8J6NKT2_9BACT</name>
<dbReference type="Gene3D" id="3.40.50.1010">
    <property type="entry name" value="5'-nuclease"/>
    <property type="match status" value="1"/>
</dbReference>
<protein>
    <submittedName>
        <fullName evidence="9">Type II toxin-antitoxin system VapC family toxin</fullName>
    </submittedName>
</protein>
<dbReference type="PANTHER" id="PTHR33653">
    <property type="entry name" value="RIBONUCLEASE VAPC2"/>
    <property type="match status" value="1"/>
</dbReference>
<dbReference type="Pfam" id="PF01850">
    <property type="entry name" value="PIN"/>
    <property type="match status" value="1"/>
</dbReference>
<dbReference type="GO" id="GO:0016787">
    <property type="term" value="F:hydrolase activity"/>
    <property type="evidence" value="ECO:0007669"/>
    <property type="project" value="UniProtKB-KW"/>
</dbReference>
<keyword evidence="6" id="KW-0460">Magnesium</keyword>
<dbReference type="Proteomes" id="UP000603434">
    <property type="component" value="Unassembled WGS sequence"/>
</dbReference>
<evidence type="ECO:0000256" key="2">
    <source>
        <dbReference type="ARBA" id="ARBA00022649"/>
    </source>
</evidence>
<evidence type="ECO:0000256" key="3">
    <source>
        <dbReference type="ARBA" id="ARBA00022722"/>
    </source>
</evidence>
<comment type="similarity">
    <text evidence="7">Belongs to the PINc/VapC protein family.</text>
</comment>
<accession>A0A8J6NKT2</accession>
<gene>
    <name evidence="9" type="ORF">H8E23_03915</name>
</gene>
<reference evidence="9 10" key="1">
    <citation type="submission" date="2020-08" db="EMBL/GenBank/DDBJ databases">
        <title>Bridging the membrane lipid divide: bacteria of the FCB group superphylum have the potential to synthesize archaeal ether lipids.</title>
        <authorList>
            <person name="Villanueva L."/>
            <person name="Von Meijenfeldt F.A.B."/>
            <person name="Westbye A.B."/>
            <person name="Yadav S."/>
            <person name="Hopmans E.C."/>
            <person name="Dutilh B.E."/>
            <person name="Sinninghe Damste J.S."/>
        </authorList>
    </citation>
    <scope>NUCLEOTIDE SEQUENCE [LARGE SCALE GENOMIC DNA]</scope>
    <source>
        <strain evidence="9">NIOZ-UU30</strain>
    </source>
</reference>
<proteinExistence type="inferred from homology"/>
<sequence length="139" mass="15777">MNFLLDTCVISELVKAKPHTNVVKWVKSRREENLFLSSLTIGEIQKGISKLPASQKKDDLKSWLDYELITRFDRRILGIDVKVAQKWGEIQAISENDGLKLPTIDSLIACVAIVYDMTVVTRNVDDMKPSGAKLFNPWD</sequence>